<dbReference type="PANTHER" id="PTHR42680">
    <property type="entry name" value="DCTP DEAMINASE"/>
    <property type="match status" value="1"/>
</dbReference>
<name>A0A4R7C9K9_9HYPH</name>
<gene>
    <name evidence="3" type="ORF">EV668_1306</name>
</gene>
<dbReference type="InterPro" id="IPR036157">
    <property type="entry name" value="dUTPase-like_sf"/>
</dbReference>
<dbReference type="GO" id="GO:0009394">
    <property type="term" value="P:2'-deoxyribonucleotide metabolic process"/>
    <property type="evidence" value="ECO:0007669"/>
    <property type="project" value="InterPro"/>
</dbReference>
<sequence length="387" mass="43211">MSDFDDLAGARTRSVLKGPAGLMPRQGIRDLVARDILRAMEPIRDSQYQPASLDLRLGHRAYRVRASFLPGSEASVEDKLATLGWEEIDLTEGAIFERGCVYVVELMEWLELPASVSASANPKSSTGRLDVFTRLIADRSEVFDAVSGGYRGRLYAEVSPRTFSVKVRKGTRLNQIRFRHRNARQDEHDDFRLTDAELRALHAASPLVDGALSVRNGLALRIELAGLGAMSLVGYRAQRHTDVIDLDRIGHYRPEDYWEAIPARSDRRLILDPNEFYILVSKERLHIPPSLAAEMVPIDPVMGEFRVHYAGFFDPGFGYAPGGHPGSRAVMEVRSHEVPFNLEDGQMVCRLAYERMAEEPDALYGAIGTSNYQGQDLKLSKQFAPAP</sequence>
<comment type="caution">
    <text evidence="3">The sequence shown here is derived from an EMBL/GenBank/DDBJ whole genome shotgun (WGS) entry which is preliminary data.</text>
</comment>
<protein>
    <submittedName>
        <fullName evidence="3">dCTP deaminase</fullName>
    </submittedName>
</protein>
<evidence type="ECO:0000313" key="3">
    <source>
        <dbReference type="EMBL" id="TDR94035.1"/>
    </source>
</evidence>
<dbReference type="EMBL" id="SNZR01000011">
    <property type="protein sequence ID" value="TDR94035.1"/>
    <property type="molecule type" value="Genomic_DNA"/>
</dbReference>
<feature type="domain" description="2'-deoxycytidine 5'-triphosphate deaminase C-terminal" evidence="2">
    <location>
        <begin position="195"/>
        <end position="383"/>
    </location>
</feature>
<evidence type="ECO:0000259" key="1">
    <source>
        <dbReference type="Pfam" id="PF06559"/>
    </source>
</evidence>
<dbReference type="InterPro" id="IPR010550">
    <property type="entry name" value="DCD_N"/>
</dbReference>
<dbReference type="GO" id="GO:0008829">
    <property type="term" value="F:dCTP deaminase activity"/>
    <property type="evidence" value="ECO:0007669"/>
    <property type="project" value="InterPro"/>
</dbReference>
<keyword evidence="4" id="KW-1185">Reference proteome</keyword>
<organism evidence="3 4">
    <name type="scientific">Enterovirga rhinocerotis</name>
    <dbReference type="NCBI Taxonomy" id="1339210"/>
    <lineage>
        <taxon>Bacteria</taxon>
        <taxon>Pseudomonadati</taxon>
        <taxon>Pseudomonadota</taxon>
        <taxon>Alphaproteobacteria</taxon>
        <taxon>Hyphomicrobiales</taxon>
        <taxon>Methylobacteriaceae</taxon>
        <taxon>Enterovirga</taxon>
    </lineage>
</organism>
<dbReference type="Proteomes" id="UP000295122">
    <property type="component" value="Unassembled WGS sequence"/>
</dbReference>
<feature type="domain" description="2'-deoxycytidine 5'-triphosphate deaminase N-terminal" evidence="1">
    <location>
        <begin position="20"/>
        <end position="180"/>
    </location>
</feature>
<dbReference type="RefSeq" id="WP_245512887.1">
    <property type="nucleotide sequence ID" value="NZ_SNZR01000011.1"/>
</dbReference>
<dbReference type="Pfam" id="PF22569">
    <property type="entry name" value="DCD_C"/>
    <property type="match status" value="1"/>
</dbReference>
<dbReference type="Gene3D" id="2.70.40.10">
    <property type="match status" value="2"/>
</dbReference>
<evidence type="ECO:0000313" key="4">
    <source>
        <dbReference type="Proteomes" id="UP000295122"/>
    </source>
</evidence>
<evidence type="ECO:0000259" key="2">
    <source>
        <dbReference type="Pfam" id="PF22569"/>
    </source>
</evidence>
<dbReference type="Pfam" id="PF06559">
    <property type="entry name" value="DCD_N"/>
    <property type="match status" value="1"/>
</dbReference>
<dbReference type="InterPro" id="IPR053811">
    <property type="entry name" value="DCD_C"/>
</dbReference>
<dbReference type="PANTHER" id="PTHR42680:SF3">
    <property type="entry name" value="DCTP DEAMINASE"/>
    <property type="match status" value="1"/>
</dbReference>
<dbReference type="NCBIfam" id="NF005734">
    <property type="entry name" value="PRK07559.1"/>
    <property type="match status" value="1"/>
</dbReference>
<dbReference type="AlphaFoldDB" id="A0A4R7C9K9"/>
<proteinExistence type="predicted"/>
<reference evidence="3 4" key="1">
    <citation type="submission" date="2019-03" db="EMBL/GenBank/DDBJ databases">
        <title>Genomic Encyclopedia of Type Strains, Phase IV (KMG-IV): sequencing the most valuable type-strain genomes for metagenomic binning, comparative biology and taxonomic classification.</title>
        <authorList>
            <person name="Goeker M."/>
        </authorList>
    </citation>
    <scope>NUCLEOTIDE SEQUENCE [LARGE SCALE GENOMIC DNA]</scope>
    <source>
        <strain evidence="3 4">DSM 25903</strain>
    </source>
</reference>
<accession>A0A4R7C9K9</accession>
<dbReference type="SUPFAM" id="SSF51283">
    <property type="entry name" value="dUTPase-like"/>
    <property type="match status" value="2"/>
</dbReference>